<evidence type="ECO:0000313" key="2">
    <source>
        <dbReference type="Proteomes" id="UP001501116"/>
    </source>
</evidence>
<name>A0ABP5DUU6_9PSEU</name>
<comment type="caution">
    <text evidence="1">The sequence shown here is derived from an EMBL/GenBank/DDBJ whole genome shotgun (WGS) entry which is preliminary data.</text>
</comment>
<dbReference type="EMBL" id="BAAANN010000044">
    <property type="protein sequence ID" value="GAA1986619.1"/>
    <property type="molecule type" value="Genomic_DNA"/>
</dbReference>
<evidence type="ECO:0000313" key="1">
    <source>
        <dbReference type="EMBL" id="GAA1986619.1"/>
    </source>
</evidence>
<proteinExistence type="predicted"/>
<sequence>MLAGGVAGLVTLERRGRRKVRKAREVRKWAVSWGFGCGLWVAGFAEKSAKARVLRTSPVMGWEKSATPCQLLFPGERLDSRSFADLRTLRTFFALGALGGVPFDPPELAVAVAVGCAA</sequence>
<protein>
    <submittedName>
        <fullName evidence="1">Uncharacterized protein</fullName>
    </submittedName>
</protein>
<dbReference type="Proteomes" id="UP001501116">
    <property type="component" value="Unassembled WGS sequence"/>
</dbReference>
<gene>
    <name evidence="1" type="ORF">GCM10009754_75730</name>
</gene>
<keyword evidence="2" id="KW-1185">Reference proteome</keyword>
<organism evidence="1 2">
    <name type="scientific">Amycolatopsis minnesotensis</name>
    <dbReference type="NCBI Taxonomy" id="337894"/>
    <lineage>
        <taxon>Bacteria</taxon>
        <taxon>Bacillati</taxon>
        <taxon>Actinomycetota</taxon>
        <taxon>Actinomycetes</taxon>
        <taxon>Pseudonocardiales</taxon>
        <taxon>Pseudonocardiaceae</taxon>
        <taxon>Amycolatopsis</taxon>
    </lineage>
</organism>
<reference evidence="2" key="1">
    <citation type="journal article" date="2019" name="Int. J. Syst. Evol. Microbiol.">
        <title>The Global Catalogue of Microorganisms (GCM) 10K type strain sequencing project: providing services to taxonomists for standard genome sequencing and annotation.</title>
        <authorList>
            <consortium name="The Broad Institute Genomics Platform"/>
            <consortium name="The Broad Institute Genome Sequencing Center for Infectious Disease"/>
            <person name="Wu L."/>
            <person name="Ma J."/>
        </authorList>
    </citation>
    <scope>NUCLEOTIDE SEQUENCE [LARGE SCALE GENOMIC DNA]</scope>
    <source>
        <strain evidence="2">JCM 14545</strain>
    </source>
</reference>
<accession>A0ABP5DUU6</accession>